<evidence type="ECO:0000313" key="4">
    <source>
        <dbReference type="Proteomes" id="UP000589036"/>
    </source>
</evidence>
<dbReference type="RefSeq" id="WP_179645293.1">
    <property type="nucleotide sequence ID" value="NZ_BAAAYY010000037.1"/>
</dbReference>
<keyword evidence="2" id="KW-0812">Transmembrane</keyword>
<feature type="compositionally biased region" description="Basic and acidic residues" evidence="1">
    <location>
        <begin position="541"/>
        <end position="567"/>
    </location>
</feature>
<accession>A0A852U0E4</accession>
<feature type="compositionally biased region" description="Polar residues" evidence="1">
    <location>
        <begin position="331"/>
        <end position="342"/>
    </location>
</feature>
<keyword evidence="2" id="KW-1133">Transmembrane helix</keyword>
<feature type="region of interest" description="Disordered" evidence="1">
    <location>
        <begin position="151"/>
        <end position="249"/>
    </location>
</feature>
<feature type="compositionally biased region" description="Basic and acidic residues" evidence="1">
    <location>
        <begin position="488"/>
        <end position="503"/>
    </location>
</feature>
<feature type="transmembrane region" description="Helical" evidence="2">
    <location>
        <begin position="53"/>
        <end position="72"/>
    </location>
</feature>
<gene>
    <name evidence="3" type="ORF">HDA32_004788</name>
</gene>
<feature type="compositionally biased region" description="Low complexity" evidence="1">
    <location>
        <begin position="183"/>
        <end position="204"/>
    </location>
</feature>
<protein>
    <submittedName>
        <fullName evidence="3">Uncharacterized protein</fullName>
    </submittedName>
</protein>
<proteinExistence type="predicted"/>
<dbReference type="AlphaFoldDB" id="A0A852U0E4"/>
<keyword evidence="2" id="KW-0472">Membrane</keyword>
<feature type="compositionally biased region" description="Low complexity" evidence="1">
    <location>
        <begin position="274"/>
        <end position="294"/>
    </location>
</feature>
<feature type="transmembrane region" description="Helical" evidence="2">
    <location>
        <begin position="84"/>
        <end position="108"/>
    </location>
</feature>
<organism evidence="3 4">
    <name type="scientific">Spinactinospora alkalitolerans</name>
    <dbReference type="NCBI Taxonomy" id="687207"/>
    <lineage>
        <taxon>Bacteria</taxon>
        <taxon>Bacillati</taxon>
        <taxon>Actinomycetota</taxon>
        <taxon>Actinomycetes</taxon>
        <taxon>Streptosporangiales</taxon>
        <taxon>Nocardiopsidaceae</taxon>
        <taxon>Spinactinospora</taxon>
    </lineage>
</organism>
<keyword evidence="4" id="KW-1185">Reference proteome</keyword>
<feature type="transmembrane region" description="Helical" evidence="2">
    <location>
        <begin position="120"/>
        <end position="141"/>
    </location>
</feature>
<feature type="compositionally biased region" description="Low complexity" evidence="1">
    <location>
        <begin position="235"/>
        <end position="249"/>
    </location>
</feature>
<feature type="compositionally biased region" description="Polar residues" evidence="1">
    <location>
        <begin position="359"/>
        <end position="370"/>
    </location>
</feature>
<name>A0A852U0E4_9ACTN</name>
<evidence type="ECO:0000256" key="2">
    <source>
        <dbReference type="SAM" id="Phobius"/>
    </source>
</evidence>
<feature type="transmembrane region" description="Helical" evidence="2">
    <location>
        <begin position="12"/>
        <end position="33"/>
    </location>
</feature>
<feature type="region of interest" description="Disordered" evidence="1">
    <location>
        <begin position="271"/>
        <end position="567"/>
    </location>
</feature>
<evidence type="ECO:0000313" key="3">
    <source>
        <dbReference type="EMBL" id="NYE49668.1"/>
    </source>
</evidence>
<reference evidence="3 4" key="1">
    <citation type="submission" date="2020-07" db="EMBL/GenBank/DDBJ databases">
        <title>Sequencing the genomes of 1000 actinobacteria strains.</title>
        <authorList>
            <person name="Klenk H.-P."/>
        </authorList>
    </citation>
    <scope>NUCLEOTIDE SEQUENCE [LARGE SCALE GENOMIC DNA]</scope>
    <source>
        <strain evidence="3 4">CXB654</strain>
    </source>
</reference>
<evidence type="ECO:0000256" key="1">
    <source>
        <dbReference type="SAM" id="MobiDB-lite"/>
    </source>
</evidence>
<comment type="caution">
    <text evidence="3">The sequence shown here is derived from an EMBL/GenBank/DDBJ whole genome shotgun (WGS) entry which is preliminary data.</text>
</comment>
<dbReference type="EMBL" id="JACCCC010000001">
    <property type="protein sequence ID" value="NYE49668.1"/>
    <property type="molecule type" value="Genomic_DNA"/>
</dbReference>
<feature type="compositionally biased region" description="Gly residues" evidence="1">
    <location>
        <begin position="516"/>
        <end position="525"/>
    </location>
</feature>
<dbReference type="Proteomes" id="UP000589036">
    <property type="component" value="Unassembled WGS sequence"/>
</dbReference>
<sequence>MNNEAIHRLREPAAWALLGAVAVQMLAGLINIFGAGAGYGSVPVAGNMVDRAGAFFGPVTVALIVVAVLLMITAPKKSPRTFPVVLAAMILLGIGAVFGVITLIMGFLTGDNAAVGFSNFFVTVANLAILVFAGLFLMRLFGDQTLVPRSAGPQQQAFPQGGPSPMFPQTGAQASFAPQADPAQTGQGYQAGAQQPQQDWAAQQNYADPGLTGSGQTGWPQQGGDVYAQPAGYDQGRQAQPGYGQAPAQDWAGRQDVYGQYPAGYTQTGAQQSYAEPQYGQQPEQPPYAGQPGYSGAEQPGYDPYGQQAAQQPYGTGGQAAYGSAYDPGQVSPSGGQPAQSYGTGGQAAYGSAYDPGQVSPSGGQPAQSYGTGGQAAYGSAYDPGQAQPAGDQAAQPYGYDASQQGYGTGADSEATIVQNPVTGAPGGGYPASDATIVQNPGTGTPGGYPADEHAQSSERAAQEAVQYGWYQQAQVGEGGRQQGQQPEQRRDTPLEPFFHSDEQNDSEATMRVEPGYGGQYGTGGYPAQPHDAAGSYGDNHPSDQPRHSGSESDDRQQGWYRDDDRR</sequence>
<feature type="compositionally biased region" description="Low complexity" evidence="1">
    <location>
        <begin position="383"/>
        <end position="397"/>
    </location>
</feature>
<feature type="compositionally biased region" description="Low complexity" evidence="1">
    <location>
        <begin position="151"/>
        <end position="164"/>
    </location>
</feature>